<feature type="compositionally biased region" description="Low complexity" evidence="1">
    <location>
        <begin position="230"/>
        <end position="247"/>
    </location>
</feature>
<accession>A0A9P9YWF1</accession>
<dbReference type="Proteomes" id="UP001059596">
    <property type="component" value="Chromosome 3R"/>
</dbReference>
<evidence type="ECO:0000313" key="2">
    <source>
        <dbReference type="EMBL" id="KAI8044358.1"/>
    </source>
</evidence>
<feature type="compositionally biased region" description="Basic and acidic residues" evidence="1">
    <location>
        <begin position="719"/>
        <end position="832"/>
    </location>
</feature>
<dbReference type="EMBL" id="JAMKOV010000001">
    <property type="protein sequence ID" value="KAI8044358.1"/>
    <property type="molecule type" value="Genomic_DNA"/>
</dbReference>
<feature type="compositionally biased region" description="Low complexity" evidence="1">
    <location>
        <begin position="176"/>
        <end position="185"/>
    </location>
</feature>
<feature type="compositionally biased region" description="Polar residues" evidence="1">
    <location>
        <begin position="885"/>
        <end position="895"/>
    </location>
</feature>
<keyword evidence="3" id="KW-1185">Reference proteome</keyword>
<dbReference type="PANTHER" id="PTHR23242">
    <property type="entry name" value="TRANSCRIPTION FACTOR HOXA13"/>
    <property type="match status" value="1"/>
</dbReference>
<feature type="region of interest" description="Disordered" evidence="1">
    <location>
        <begin position="710"/>
        <end position="832"/>
    </location>
</feature>
<reference evidence="2" key="1">
    <citation type="journal article" date="2023" name="Genome Biol. Evol.">
        <title>Long-read-based Genome Assembly of Drosophila gunungcola Reveals Fewer Chemosensory Genes in Flower-breeding Species.</title>
        <authorList>
            <person name="Negi A."/>
            <person name="Liao B.Y."/>
            <person name="Yeh S.D."/>
        </authorList>
    </citation>
    <scope>NUCLEOTIDE SEQUENCE</scope>
    <source>
        <strain evidence="2">Sukarami</strain>
    </source>
</reference>
<feature type="region of interest" description="Disordered" evidence="1">
    <location>
        <begin position="566"/>
        <end position="599"/>
    </location>
</feature>
<dbReference type="AlphaFoldDB" id="A0A9P9YWF1"/>
<feature type="compositionally biased region" description="Basic and acidic residues" evidence="1">
    <location>
        <begin position="566"/>
        <end position="582"/>
    </location>
</feature>
<comment type="caution">
    <text evidence="2">The sequence shown here is derived from an EMBL/GenBank/DDBJ whole genome shotgun (WGS) entry which is preliminary data.</text>
</comment>
<name>A0A9P9YWF1_9MUSC</name>
<proteinExistence type="predicted"/>
<evidence type="ECO:0000313" key="3">
    <source>
        <dbReference type="Proteomes" id="UP001059596"/>
    </source>
</evidence>
<gene>
    <name evidence="2" type="ORF">M5D96_000514</name>
</gene>
<feature type="compositionally biased region" description="Basic and acidic residues" evidence="1">
    <location>
        <begin position="143"/>
        <end position="153"/>
    </location>
</feature>
<feature type="region of interest" description="Disordered" evidence="1">
    <location>
        <begin position="138"/>
        <end position="247"/>
    </location>
</feature>
<organism evidence="2 3">
    <name type="scientific">Drosophila gunungcola</name>
    <name type="common">fruit fly</name>
    <dbReference type="NCBI Taxonomy" id="103775"/>
    <lineage>
        <taxon>Eukaryota</taxon>
        <taxon>Metazoa</taxon>
        <taxon>Ecdysozoa</taxon>
        <taxon>Arthropoda</taxon>
        <taxon>Hexapoda</taxon>
        <taxon>Insecta</taxon>
        <taxon>Pterygota</taxon>
        <taxon>Neoptera</taxon>
        <taxon>Endopterygota</taxon>
        <taxon>Diptera</taxon>
        <taxon>Brachycera</taxon>
        <taxon>Muscomorpha</taxon>
        <taxon>Ephydroidea</taxon>
        <taxon>Drosophilidae</taxon>
        <taxon>Drosophila</taxon>
        <taxon>Sophophora</taxon>
    </lineage>
</organism>
<feature type="compositionally biased region" description="Acidic residues" evidence="1">
    <location>
        <begin position="897"/>
        <end position="913"/>
    </location>
</feature>
<protein>
    <recommendedName>
        <fullName evidence="4">Protein anoxia up-regulated</fullName>
    </recommendedName>
</protein>
<feature type="region of interest" description="Disordered" evidence="1">
    <location>
        <begin position="629"/>
        <end position="671"/>
    </location>
</feature>
<evidence type="ECO:0008006" key="4">
    <source>
        <dbReference type="Google" id="ProtNLM"/>
    </source>
</evidence>
<sequence length="913" mass="101850">MVYESGFTTRRTYSSRPVTTSYAVTRTKRTPIDWEKVPFVPRPSLVSDPVTAFGVRRPDLERRQRSILDPINRAAIKPDYKLAYAPIEPYVSTRDKNRTRILGLVRQHIDTVEAGGNTAARTFRDSLDAQLPRLHRAASESLPVRRETYRNERSGAMTPRLDLCTDRPGSHRSRASSDYSYTSKSSVEKSSYDSSNPHSYRPERSTYTSTVEKTSRSGPGGSYNYSTERTSTTGAGPGGYSYSSTTSGNLPGGTKYRHFSYHYPSVEKVTRVYKSSYPIYSSYSVPRRIFGATRVVTSPIRVVTSPARVVSRVIHSPSPVRVVRTTTRVISSPERTTYSYTSPSTYYSPSTTYLPSTYTSTYIPTSYTTYTPSYVYNPTTVTRVYAPRSSLSPLRITSSPVRIVTSPVRAVPSYLKRLPPGYGARALTNYLNTEPFTTFSEETARIRNRAQSLVRDLHTPVVRRARSCTPFPVTGYTYEPTSQLALDAYVARVTNPVRHIAKEVHNISHYPRPAVKYVGKSHLASVRICGDKAYNVRSPLYDSDKVRNDINLLSWYLRHPTWKNDKKSHVPVKEDAELDPNRPSRKFSAPRPLEDPLDVEAKEKQRLRQERLLTVNEEALDELDLEKKRAQKADEAKRREERALKEERERLAAEAEKQAAAKAKKAAEEAAKIAAEEALLAEEAAKKAAEEAAQEAALKAAEEARLAEEEAAQKAAQKAAEEAAKKAAEEARLAEEAAQKAAEEAAQKAAEEAAQKAAEEAALKAAEEARLAEEAAQKAAEEAALKAVEEAAQKAAEEARAGEEARLEEEQRQREQELERLAEIEKESEGELARQAAELAEIARQESEIAAQELQAIQKGDNEATEPLVEEPITPIEEQEPTIELSSNVTTTTGGNDYEEEVDDEEEDEEEEE</sequence>
<feature type="region of interest" description="Disordered" evidence="1">
    <location>
        <begin position="857"/>
        <end position="913"/>
    </location>
</feature>
<evidence type="ECO:0000256" key="1">
    <source>
        <dbReference type="SAM" id="MobiDB-lite"/>
    </source>
</evidence>
<dbReference type="PANTHER" id="PTHR23242:SF9">
    <property type="entry name" value="TRANSCRIPTION FACTOR HOXA13"/>
    <property type="match status" value="1"/>
</dbReference>